<name>A0ACB7W4X5_DIOAL</name>
<accession>A0ACB7W4X5</accession>
<dbReference type="Proteomes" id="UP000827976">
    <property type="component" value="Chromosome 5"/>
</dbReference>
<dbReference type="EMBL" id="CM037015">
    <property type="protein sequence ID" value="KAH7682552.1"/>
    <property type="molecule type" value="Genomic_DNA"/>
</dbReference>
<protein>
    <submittedName>
        <fullName evidence="1">Uncharacterized protein</fullName>
    </submittedName>
</protein>
<gene>
    <name evidence="1" type="ORF">IHE45_05G129000</name>
</gene>
<organism evidence="1 2">
    <name type="scientific">Dioscorea alata</name>
    <name type="common">Purple yam</name>
    <dbReference type="NCBI Taxonomy" id="55571"/>
    <lineage>
        <taxon>Eukaryota</taxon>
        <taxon>Viridiplantae</taxon>
        <taxon>Streptophyta</taxon>
        <taxon>Embryophyta</taxon>
        <taxon>Tracheophyta</taxon>
        <taxon>Spermatophyta</taxon>
        <taxon>Magnoliopsida</taxon>
        <taxon>Liliopsida</taxon>
        <taxon>Dioscoreales</taxon>
        <taxon>Dioscoreaceae</taxon>
        <taxon>Dioscorea</taxon>
    </lineage>
</organism>
<evidence type="ECO:0000313" key="2">
    <source>
        <dbReference type="Proteomes" id="UP000827976"/>
    </source>
</evidence>
<proteinExistence type="predicted"/>
<sequence>MCHELLCCFRSNGFDHSRSDVYEEKPSWNAEMSPTMKGTSNSPSLIHAKDDLKKPLPSPLGEKQEENYKPHGEDHKNMKTVSSVEENGKSSEEKFRSVEPSGHEEASKKSATKVHREETQEKVPGGQVASDKKMNFASNEEVSRKP</sequence>
<keyword evidence="2" id="KW-1185">Reference proteome</keyword>
<evidence type="ECO:0000313" key="1">
    <source>
        <dbReference type="EMBL" id="KAH7682552.1"/>
    </source>
</evidence>
<comment type="caution">
    <text evidence="1">The sequence shown here is derived from an EMBL/GenBank/DDBJ whole genome shotgun (WGS) entry which is preliminary data.</text>
</comment>
<reference evidence="2" key="1">
    <citation type="journal article" date="2022" name="Nat. Commun.">
        <title>Chromosome evolution and the genetic basis of agronomically important traits in greater yam.</title>
        <authorList>
            <person name="Bredeson J.V."/>
            <person name="Lyons J.B."/>
            <person name="Oniyinde I.O."/>
            <person name="Okereke N.R."/>
            <person name="Kolade O."/>
            <person name="Nnabue I."/>
            <person name="Nwadili C.O."/>
            <person name="Hribova E."/>
            <person name="Parker M."/>
            <person name="Nwogha J."/>
            <person name="Shu S."/>
            <person name="Carlson J."/>
            <person name="Kariba R."/>
            <person name="Muthemba S."/>
            <person name="Knop K."/>
            <person name="Barton G.J."/>
            <person name="Sherwood A.V."/>
            <person name="Lopez-Montes A."/>
            <person name="Asiedu R."/>
            <person name="Jamnadass R."/>
            <person name="Muchugi A."/>
            <person name="Goodstein D."/>
            <person name="Egesi C.N."/>
            <person name="Featherston J."/>
            <person name="Asfaw A."/>
            <person name="Simpson G.G."/>
            <person name="Dolezel J."/>
            <person name="Hendre P.S."/>
            <person name="Van Deynze A."/>
            <person name="Kumar P.L."/>
            <person name="Obidiegwu J.E."/>
            <person name="Bhattacharjee R."/>
            <person name="Rokhsar D.S."/>
        </authorList>
    </citation>
    <scope>NUCLEOTIDE SEQUENCE [LARGE SCALE GENOMIC DNA]</scope>
    <source>
        <strain evidence="2">cv. TDa95/00328</strain>
    </source>
</reference>